<dbReference type="PANTHER" id="PTHR43143">
    <property type="entry name" value="METALLOPHOSPHOESTERASE, CALCINEURIN SUPERFAMILY"/>
    <property type="match status" value="1"/>
</dbReference>
<dbReference type="Gene3D" id="3.60.21.10">
    <property type="match status" value="1"/>
</dbReference>
<feature type="domain" description="Calcineurin-like phosphoesterase" evidence="1">
    <location>
        <begin position="16"/>
        <end position="258"/>
    </location>
</feature>
<proteinExistence type="predicted"/>
<comment type="caution">
    <text evidence="2">The sequence shown here is derived from an EMBL/GenBank/DDBJ whole genome shotgun (WGS) entry which is preliminary data.</text>
</comment>
<name>A0A0J1BDW4_RHOIS</name>
<dbReference type="GO" id="GO:0016787">
    <property type="term" value="F:hydrolase activity"/>
    <property type="evidence" value="ECO:0007669"/>
    <property type="project" value="InterPro"/>
</dbReference>
<evidence type="ECO:0000313" key="3">
    <source>
        <dbReference type="Proteomes" id="UP000036367"/>
    </source>
</evidence>
<accession>A0A0J1BDW4</accession>
<protein>
    <recommendedName>
        <fullName evidence="1">Calcineurin-like phosphoesterase domain-containing protein</fullName>
    </recommendedName>
</protein>
<evidence type="ECO:0000313" key="2">
    <source>
        <dbReference type="EMBL" id="KLU04782.1"/>
    </source>
</evidence>
<dbReference type="STRING" id="595434.RISK_003050"/>
<dbReference type="InterPro" id="IPR004843">
    <property type="entry name" value="Calcineurin-like_PHP"/>
</dbReference>
<dbReference type="InterPro" id="IPR051918">
    <property type="entry name" value="STPP_CPPED1"/>
</dbReference>
<sequence length="290" mass="33019">MVTFRTDAVTRPVNAMVVADTHLFTDDQRGEPYREFSGRMAKAYNQTTHFKTRQPTTPEQSFQAVVERANSQKVDLLALVGDIFSFPSEAAIDWVSEQLDGVTMPWLYVAGNHDWHYEGMEGSLQDLRSDWIEQRLKKLYQGNDPLMAAYDIHGIRFLAIDNSNYEVLPEQLEFFREQLRSGMPLVLLVHIPLYIPGRPMGFGCGHPEWGAETDRNFKIERRPKWPASGHTQATFDFHREVFQSDSNQLLGVFAGHTHRQSVDVVNGIPQFVTNANATGAFMDVRFVPNA</sequence>
<reference evidence="2" key="1">
    <citation type="submission" date="2015-05" db="EMBL/GenBank/DDBJ databases">
        <title>Permanent draft genome of Rhodopirellula islandicus K833.</title>
        <authorList>
            <person name="Kizina J."/>
            <person name="Richter M."/>
            <person name="Glockner F.O."/>
            <person name="Harder J."/>
        </authorList>
    </citation>
    <scope>NUCLEOTIDE SEQUENCE [LARGE SCALE GENOMIC DNA]</scope>
    <source>
        <strain evidence="2">K833</strain>
    </source>
</reference>
<dbReference type="EMBL" id="LECT01000025">
    <property type="protein sequence ID" value="KLU04782.1"/>
    <property type="molecule type" value="Genomic_DNA"/>
</dbReference>
<dbReference type="Proteomes" id="UP000036367">
    <property type="component" value="Unassembled WGS sequence"/>
</dbReference>
<dbReference type="InterPro" id="IPR029052">
    <property type="entry name" value="Metallo-depent_PP-like"/>
</dbReference>
<dbReference type="Pfam" id="PF00149">
    <property type="entry name" value="Metallophos"/>
    <property type="match status" value="1"/>
</dbReference>
<keyword evidence="3" id="KW-1185">Reference proteome</keyword>
<organism evidence="2 3">
    <name type="scientific">Rhodopirellula islandica</name>
    <dbReference type="NCBI Taxonomy" id="595434"/>
    <lineage>
        <taxon>Bacteria</taxon>
        <taxon>Pseudomonadati</taxon>
        <taxon>Planctomycetota</taxon>
        <taxon>Planctomycetia</taxon>
        <taxon>Pirellulales</taxon>
        <taxon>Pirellulaceae</taxon>
        <taxon>Rhodopirellula</taxon>
    </lineage>
</organism>
<dbReference type="SUPFAM" id="SSF56300">
    <property type="entry name" value="Metallo-dependent phosphatases"/>
    <property type="match status" value="1"/>
</dbReference>
<gene>
    <name evidence="2" type="ORF">RISK_003050</name>
</gene>
<dbReference type="AlphaFoldDB" id="A0A0J1BDW4"/>
<dbReference type="PATRIC" id="fig|595434.4.peg.2907"/>
<dbReference type="PANTHER" id="PTHR43143:SF1">
    <property type="entry name" value="SERINE_THREONINE-PROTEIN PHOSPHATASE CPPED1"/>
    <property type="match status" value="1"/>
</dbReference>
<evidence type="ECO:0000259" key="1">
    <source>
        <dbReference type="Pfam" id="PF00149"/>
    </source>
</evidence>